<feature type="domain" description="SPIN90/Ldb17 leucine-rich" evidence="2">
    <location>
        <begin position="206"/>
        <end position="353"/>
    </location>
</feature>
<dbReference type="GO" id="GO:0030479">
    <property type="term" value="C:actin cortical patch"/>
    <property type="evidence" value="ECO:0007669"/>
    <property type="project" value="TreeGrafter"/>
</dbReference>
<dbReference type="InParanoid" id="A0A286UEY4"/>
<dbReference type="PANTHER" id="PTHR13357:SF1">
    <property type="entry name" value="NCK-INTERACTING PROTEIN WITH SH3 DOMAIN"/>
    <property type="match status" value="1"/>
</dbReference>
<feature type="region of interest" description="Disordered" evidence="1">
    <location>
        <begin position="478"/>
        <end position="566"/>
    </location>
</feature>
<feature type="compositionally biased region" description="Low complexity" evidence="1">
    <location>
        <begin position="595"/>
        <end position="622"/>
    </location>
</feature>
<dbReference type="FunCoup" id="A0A286UEY4">
    <property type="interactions" value="11"/>
</dbReference>
<dbReference type="AlphaFoldDB" id="A0A286UEY4"/>
<organism evidence="3 4">
    <name type="scientific">Pyrrhoderma noxium</name>
    <dbReference type="NCBI Taxonomy" id="2282107"/>
    <lineage>
        <taxon>Eukaryota</taxon>
        <taxon>Fungi</taxon>
        <taxon>Dikarya</taxon>
        <taxon>Basidiomycota</taxon>
        <taxon>Agaricomycotina</taxon>
        <taxon>Agaricomycetes</taxon>
        <taxon>Hymenochaetales</taxon>
        <taxon>Hymenochaetaceae</taxon>
        <taxon>Pyrrhoderma</taxon>
    </lineage>
</organism>
<dbReference type="OrthoDB" id="445362at2759"/>
<feature type="compositionally biased region" description="Polar residues" evidence="1">
    <location>
        <begin position="516"/>
        <end position="528"/>
    </location>
</feature>
<dbReference type="GO" id="GO:0006897">
    <property type="term" value="P:endocytosis"/>
    <property type="evidence" value="ECO:0007669"/>
    <property type="project" value="TreeGrafter"/>
</dbReference>
<name>A0A286UEY4_9AGAM</name>
<dbReference type="PANTHER" id="PTHR13357">
    <property type="entry name" value="SH3 ADAPTER PROTEIN SPIN90 NCK INTERACTING PROTEIN WITH SH3 DOMAIN"/>
    <property type="match status" value="1"/>
</dbReference>
<feature type="compositionally biased region" description="Low complexity" evidence="1">
    <location>
        <begin position="529"/>
        <end position="539"/>
    </location>
</feature>
<reference evidence="3 4" key="1">
    <citation type="journal article" date="2017" name="Mol. Ecol.">
        <title>Comparative and population genomic landscape of Phellinus noxius: A hypervariable fungus causing root rot in trees.</title>
        <authorList>
            <person name="Chung C.L."/>
            <person name="Lee T.J."/>
            <person name="Akiba M."/>
            <person name="Lee H.H."/>
            <person name="Kuo T.H."/>
            <person name="Liu D."/>
            <person name="Ke H.M."/>
            <person name="Yokoi T."/>
            <person name="Roa M.B."/>
            <person name="Lu M.J."/>
            <person name="Chang Y.Y."/>
            <person name="Ann P.J."/>
            <person name="Tsai J.N."/>
            <person name="Chen C.Y."/>
            <person name="Tzean S.S."/>
            <person name="Ota Y."/>
            <person name="Hattori T."/>
            <person name="Sahashi N."/>
            <person name="Liou R.F."/>
            <person name="Kikuchi T."/>
            <person name="Tsai I.J."/>
        </authorList>
    </citation>
    <scope>NUCLEOTIDE SEQUENCE [LARGE SCALE GENOMIC DNA]</scope>
    <source>
        <strain evidence="3 4">FFPRI411160</strain>
    </source>
</reference>
<evidence type="ECO:0000313" key="3">
    <source>
        <dbReference type="EMBL" id="PAV18166.1"/>
    </source>
</evidence>
<feature type="compositionally biased region" description="Low complexity" evidence="1">
    <location>
        <begin position="548"/>
        <end position="558"/>
    </location>
</feature>
<evidence type="ECO:0000256" key="1">
    <source>
        <dbReference type="SAM" id="MobiDB-lite"/>
    </source>
</evidence>
<evidence type="ECO:0000259" key="2">
    <source>
        <dbReference type="Pfam" id="PF09431"/>
    </source>
</evidence>
<feature type="compositionally biased region" description="Basic and acidic residues" evidence="1">
    <location>
        <begin position="444"/>
        <end position="454"/>
    </location>
</feature>
<dbReference type="Proteomes" id="UP000217199">
    <property type="component" value="Unassembled WGS sequence"/>
</dbReference>
<feature type="region of interest" description="Disordered" evidence="1">
    <location>
        <begin position="585"/>
        <end position="706"/>
    </location>
</feature>
<gene>
    <name evidence="3" type="ORF">PNOK_0665200</name>
</gene>
<dbReference type="EMBL" id="NBII01000006">
    <property type="protein sequence ID" value="PAV18166.1"/>
    <property type="molecule type" value="Genomic_DNA"/>
</dbReference>
<keyword evidence="4" id="KW-1185">Reference proteome</keyword>
<evidence type="ECO:0000313" key="4">
    <source>
        <dbReference type="Proteomes" id="UP000217199"/>
    </source>
</evidence>
<dbReference type="STRING" id="2282107.A0A286UEY4"/>
<proteinExistence type="predicted"/>
<comment type="caution">
    <text evidence="3">The sequence shown here is derived from an EMBL/GenBank/DDBJ whole genome shotgun (WGS) entry which is preliminary data.</text>
</comment>
<accession>A0A286UEY4</accession>
<dbReference type="InterPro" id="IPR018556">
    <property type="entry name" value="SPIN90/Ldb17_LRD"/>
</dbReference>
<protein>
    <recommendedName>
        <fullName evidence="2">SPIN90/Ldb17 leucine-rich domain-containing protein</fullName>
    </recommendedName>
</protein>
<feature type="region of interest" description="Disordered" evidence="1">
    <location>
        <begin position="442"/>
        <end position="466"/>
    </location>
</feature>
<dbReference type="GO" id="GO:0051666">
    <property type="term" value="P:actin cortical patch localization"/>
    <property type="evidence" value="ECO:0007669"/>
    <property type="project" value="TreeGrafter"/>
</dbReference>
<dbReference type="Pfam" id="PF09431">
    <property type="entry name" value="SPIN90_LRD"/>
    <property type="match status" value="1"/>
</dbReference>
<dbReference type="InterPro" id="IPR030125">
    <property type="entry name" value="SPIN90/Ldb17"/>
</dbReference>
<dbReference type="GO" id="GO:0071933">
    <property type="term" value="F:Arp2/3 complex binding"/>
    <property type="evidence" value="ECO:0007669"/>
    <property type="project" value="TreeGrafter"/>
</dbReference>
<sequence length="706" mass="78255">MDDFGITYIIDNAQQFWTEIEDILQIPEDASLAQLDATLARFVSFCSSYHEHYLQTPVQLEHACSLLLQCDLFTFHSERMRERLLDDAQKATDPHLQLILYQILLQYGRNHPGFLRSHKKWQPLLPLLMDHVLLDFDPEVEDFAQRANWTKSLPAPIEAKLRILSVGILYEVCRVQKFSVPDLRVFDDTFIDYLFELVEQTRHMQDETLNYSLIKLIVALNEQFMVASVPSSHGHGTDSEGSNRIIGVLTRRLNSSKTFGENMIFMLNRAGRSPEDLCMQLLILKILYILFTTKGTSEYFYTNDLRVLVDVFLRELVDLDEDSESLRHTYLRVLHPLLTRTQLRTTPYKRPQIVRTLESLISHPEIREINATTKRLVDRCLSGDWCVQLRRVDSPTSGSSSDSGFPTFPTFKVERVDSMSGVESGPECKLKEKVHVLKTSKSVENVRKVKHGSERIGGTSNGHTSTMNLQEMSNALPTAYSTPASPAGRNPPHRSSTFTEGSRDSETSLPSSISSLDQLASASTPQTQSPIRRSSISRPQAHTRHSHNPSTSSSTSSNKDVFNGGNSLGQVVESIIAPAPLHSSQSYTHTHARKGSSSSNFSNSSPFGSSSSISINSDPGSPHQSQMKETQTKSRRAAPPAPPKRRKPPAIPTSKTAGGATMVTIATSATSYSGGGVGTSGAVSPPLPSSTSSHRMVPSPLSRAFS</sequence>
<dbReference type="GO" id="GO:0000147">
    <property type="term" value="P:actin cortical patch assembly"/>
    <property type="evidence" value="ECO:0007669"/>
    <property type="project" value="TreeGrafter"/>
</dbReference>